<feature type="domain" description="PKD/REJ-like" evidence="2">
    <location>
        <begin position="430"/>
        <end position="793"/>
    </location>
</feature>
<evidence type="ECO:0000313" key="4">
    <source>
        <dbReference type="Proteomes" id="UP000236333"/>
    </source>
</evidence>
<dbReference type="Pfam" id="PF02010">
    <property type="entry name" value="REJ"/>
    <property type="match status" value="1"/>
</dbReference>
<organism evidence="3 4">
    <name type="scientific">Tetrabaena socialis</name>
    <dbReference type="NCBI Taxonomy" id="47790"/>
    <lineage>
        <taxon>Eukaryota</taxon>
        <taxon>Viridiplantae</taxon>
        <taxon>Chlorophyta</taxon>
        <taxon>core chlorophytes</taxon>
        <taxon>Chlorophyceae</taxon>
        <taxon>CS clade</taxon>
        <taxon>Chlamydomonadales</taxon>
        <taxon>Tetrabaenaceae</taxon>
        <taxon>Tetrabaena</taxon>
    </lineage>
</organism>
<dbReference type="OrthoDB" id="540623at2759"/>
<keyword evidence="1" id="KW-1133">Transmembrane helix</keyword>
<reference evidence="3 4" key="1">
    <citation type="journal article" date="2017" name="Mol. Biol. Evol.">
        <title>The 4-celled Tetrabaena socialis nuclear genome reveals the essential components for genetic control of cell number at the origin of multicellularity in the volvocine lineage.</title>
        <authorList>
            <person name="Featherston J."/>
            <person name="Arakaki Y."/>
            <person name="Hanschen E.R."/>
            <person name="Ferris P.J."/>
            <person name="Michod R.E."/>
            <person name="Olson B.J.S.C."/>
            <person name="Nozaki H."/>
            <person name="Durand P.M."/>
        </authorList>
    </citation>
    <scope>NUCLEOTIDE SEQUENCE [LARGE SCALE GENOMIC DNA]</scope>
    <source>
        <strain evidence="3 4">NIES-571</strain>
    </source>
</reference>
<dbReference type="InterPro" id="IPR002859">
    <property type="entry name" value="PKD/REJ-like"/>
</dbReference>
<keyword evidence="1" id="KW-0812">Transmembrane</keyword>
<gene>
    <name evidence="3" type="ORF">TSOC_010116</name>
</gene>
<evidence type="ECO:0000256" key="1">
    <source>
        <dbReference type="SAM" id="Phobius"/>
    </source>
</evidence>
<feature type="non-terminal residue" evidence="3">
    <location>
        <position position="1"/>
    </location>
</feature>
<dbReference type="Proteomes" id="UP000236333">
    <property type="component" value="Unassembled WGS sequence"/>
</dbReference>
<keyword evidence="1" id="KW-0472">Membrane</keyword>
<feature type="non-terminal residue" evidence="3">
    <location>
        <position position="1330"/>
    </location>
</feature>
<accession>A0A2J7ZU35</accession>
<keyword evidence="4" id="KW-1185">Reference proteome</keyword>
<feature type="transmembrane region" description="Helical" evidence="1">
    <location>
        <begin position="1232"/>
        <end position="1256"/>
    </location>
</feature>
<comment type="caution">
    <text evidence="3">The sequence shown here is derived from an EMBL/GenBank/DDBJ whole genome shotgun (WGS) entry which is preliminary data.</text>
</comment>
<proteinExistence type="predicted"/>
<dbReference type="EMBL" id="PGGS01000462">
    <property type="protein sequence ID" value="PNH03785.1"/>
    <property type="molecule type" value="Genomic_DNA"/>
</dbReference>
<evidence type="ECO:0000313" key="3">
    <source>
        <dbReference type="EMBL" id="PNH03785.1"/>
    </source>
</evidence>
<sequence>SPASPPPPPPPPPPSPPTPFCALASTTATVSSLNSGASACNPTSAASSSSCTASETCVAMLACQRWACDPSTQRLVQQPCSGLCQPRSLTLLSANIADDGRSVVVALSAAASPLALVACGSVFRAASAALLGGSGALCSVEGAVLTATLTPSATLTAGQPLSVLSSGSALVGQLDPTRNFSGTVTVTACANCVAPLPALTGPATITKPCVGDSALLAAAASQPPSFDASQSSDPSGRAAWASVQWSLPAGFGSAASRSVLQGAINRTNAVAATRDRLLLSLTAAEAASLEDAPVYRIQVLLTSWLGTTAAAAWSFSKQSSSNLPAVQVVGAAVQTFRISGGLRAAADGGALCNGQALEWRWSSNWTGLPAARAAQQQLYLPGPVAAVHGQSIVLRVAANYVGDASSAASASVTMLALGSLPLASLAGPAGDVPDDSPLLLNATASSDPDTSRAAQRLTFQWECRREDYPAPCFSGAAQGDQAASPGVWALPAGLLTNGKTHTITVRVSKQVAAGAPLLQATASLTFRPRSASEPFPRGALARQCAAAAACAAPHSTDKPLTVRLKLGSSYTAAAVTWASAELATLASLTVATHASDASIPAGTHLLTIPAAALPTNRASLTLTANLLLNGIAGEAILTVPLNGAPYCALSNATNSTTDAAAAAAGCLGLETLDDAYPTAAIMLRAQGWADDSDSQQLRYEFGVREERSNGRTVDTAQRIGSASSATLVGLKQGSVLLYGCAIDSQGSRACATQRVTVRGAAAGFDAAAAAASLNLTALAESNDMDTLLQAGSMLASLLQLAASASTSASVSQMAGRQTTALVSALLSTASMADPEQAQQLVAATSSLAASAASLLPNGARGSLLTAAQAAAAALPADSSLDFLSQICTLLGVSMPTSGTATAAAAAASSHRRALRAASSPSPSPSDSGSGAAALLARQRLRDLLAAADRLGDTLGGQAVPGGGAMAAGDSGLYVAAAVLVALPSGASANASSSLLLRSGPTAAAAGADPAGGRRRALLAAAAATDAEALLVLSGAAASAADGYGIDLQYAPAAGPALAAALASALPPSATLLSGGGLTTVTWNAPAAATSGAVAAAPPALDGAASYLQLRLPAPGLDPSKPTSCLSFNAADSSLSGALAGLAPSSSGAAPAASFVSYDSSTGLVTCRATAAGSYLVAQGAAPLSPATTTASSSPVLSSLLADGTPINNATQEQAAGSVSGGDGASTAAMRSLLGGVLGGIAGLVLLTLGALAVVVLRRSRSNQVGIEVRHEYDVVTYVPMPYGDAVLQQQLYPGQPRPGGAAGSGVAEATVVAVAPAPPRQARSHQPGHG</sequence>
<evidence type="ECO:0000259" key="2">
    <source>
        <dbReference type="Pfam" id="PF02010"/>
    </source>
</evidence>
<name>A0A2J7ZU35_9CHLO</name>
<protein>
    <recommendedName>
        <fullName evidence="2">PKD/REJ-like domain-containing protein</fullName>
    </recommendedName>
</protein>